<feature type="transmembrane region" description="Helical" evidence="1">
    <location>
        <begin position="473"/>
        <end position="502"/>
    </location>
</feature>
<feature type="transmembrane region" description="Helical" evidence="1">
    <location>
        <begin position="278"/>
        <end position="297"/>
    </location>
</feature>
<reference evidence="2" key="1">
    <citation type="journal article" date="2023" name="Mol. Phylogenet. Evol.">
        <title>Genome-scale phylogeny and comparative genomics of the fungal order Sordariales.</title>
        <authorList>
            <person name="Hensen N."/>
            <person name="Bonometti L."/>
            <person name="Westerberg I."/>
            <person name="Brannstrom I.O."/>
            <person name="Guillou S."/>
            <person name="Cros-Aarteil S."/>
            <person name="Calhoun S."/>
            <person name="Haridas S."/>
            <person name="Kuo A."/>
            <person name="Mondo S."/>
            <person name="Pangilinan J."/>
            <person name="Riley R."/>
            <person name="LaButti K."/>
            <person name="Andreopoulos B."/>
            <person name="Lipzen A."/>
            <person name="Chen C."/>
            <person name="Yan M."/>
            <person name="Daum C."/>
            <person name="Ng V."/>
            <person name="Clum A."/>
            <person name="Steindorff A."/>
            <person name="Ohm R.A."/>
            <person name="Martin F."/>
            <person name="Silar P."/>
            <person name="Natvig D.O."/>
            <person name="Lalanne C."/>
            <person name="Gautier V."/>
            <person name="Ament-Velasquez S.L."/>
            <person name="Kruys A."/>
            <person name="Hutchinson M.I."/>
            <person name="Powell A.J."/>
            <person name="Barry K."/>
            <person name="Miller A.N."/>
            <person name="Grigoriev I.V."/>
            <person name="Debuchy R."/>
            <person name="Gladieux P."/>
            <person name="Hiltunen Thoren M."/>
            <person name="Johannesson H."/>
        </authorList>
    </citation>
    <scope>NUCLEOTIDE SEQUENCE</scope>
    <source>
        <strain evidence="2">CBS 955.72</strain>
    </source>
</reference>
<dbReference type="EMBL" id="JAUIQD010000006">
    <property type="protein sequence ID" value="KAK3346849.1"/>
    <property type="molecule type" value="Genomic_DNA"/>
</dbReference>
<keyword evidence="3" id="KW-1185">Reference proteome</keyword>
<keyword evidence="1" id="KW-1133">Transmembrane helix</keyword>
<feature type="transmembrane region" description="Helical" evidence="1">
    <location>
        <begin position="417"/>
        <end position="441"/>
    </location>
</feature>
<dbReference type="Proteomes" id="UP001275084">
    <property type="component" value="Unassembled WGS sequence"/>
</dbReference>
<feature type="transmembrane region" description="Helical" evidence="1">
    <location>
        <begin position="98"/>
        <end position="117"/>
    </location>
</feature>
<feature type="transmembrane region" description="Helical" evidence="1">
    <location>
        <begin position="312"/>
        <end position="328"/>
    </location>
</feature>
<evidence type="ECO:0000313" key="3">
    <source>
        <dbReference type="Proteomes" id="UP001275084"/>
    </source>
</evidence>
<proteinExistence type="predicted"/>
<keyword evidence="1" id="KW-0812">Transmembrane</keyword>
<feature type="transmembrane region" description="Helical" evidence="1">
    <location>
        <begin position="57"/>
        <end position="78"/>
    </location>
</feature>
<gene>
    <name evidence="2" type="ORF">B0T25DRAFT_521178</name>
</gene>
<accession>A0AAJ0MBG3</accession>
<keyword evidence="1" id="KW-0472">Membrane</keyword>
<organism evidence="2 3">
    <name type="scientific">Lasiosphaeria hispida</name>
    <dbReference type="NCBI Taxonomy" id="260671"/>
    <lineage>
        <taxon>Eukaryota</taxon>
        <taxon>Fungi</taxon>
        <taxon>Dikarya</taxon>
        <taxon>Ascomycota</taxon>
        <taxon>Pezizomycotina</taxon>
        <taxon>Sordariomycetes</taxon>
        <taxon>Sordariomycetidae</taxon>
        <taxon>Sordariales</taxon>
        <taxon>Lasiosphaeriaceae</taxon>
        <taxon>Lasiosphaeria</taxon>
    </lineage>
</organism>
<dbReference type="AlphaFoldDB" id="A0AAJ0MBG3"/>
<feature type="transmembrane region" description="Helical" evidence="1">
    <location>
        <begin position="27"/>
        <end position="45"/>
    </location>
</feature>
<name>A0AAJ0MBG3_9PEZI</name>
<comment type="caution">
    <text evidence="2">The sequence shown here is derived from an EMBL/GenBank/DDBJ whole genome shotgun (WGS) entry which is preliminary data.</text>
</comment>
<evidence type="ECO:0000313" key="2">
    <source>
        <dbReference type="EMBL" id="KAK3346849.1"/>
    </source>
</evidence>
<sequence length="519" mass="58419">MPDLNPLYHHEQLRLLFQNKPQSWRHLLQLLAGFHFAILSGRIYYDLVSLDSRHRSLKALDVLVGLIAFATRIVWSALFRDPHKFMGYRRPGASYRRAVYLVSFATTVPTLLMHIAIVHLTAKTDRPTSVGMGQCILQLVLVVLCLGVFVWIVFRFLLRQNDIHFEPTAPLRLLSSRATTSGSSRPQGGLLSAVYEQQQACRPRLGAVSHSPESDAPEGDAASEANAPALLTANANLTPDLSFGNPPNGALHCPTVARFDYMCQNRVGHHSWMSDRMIPVFLGIYSTILVVLVYMLTQLNHFSRFPERNAKGGLYAPLGGYLFCAFAIKRNIRLSLFAKGHFPPPPPWVRIETLRSKKPLYKNTEDGTTTTVEPRIRVFSAGAHDYVAKFNTISATCNQYLGHLGRQWVPDARVKPALLMFAYIGVAFFLFAKGFLCVFNYPLMAEEYEKLPDTTVPDFQIHMAIMYMKLMLMYFYAPFAIVVLFYAVFSGLSLLVVWGIVIMENSPTERGRLDPGVQL</sequence>
<feature type="transmembrane region" description="Helical" evidence="1">
    <location>
        <begin position="137"/>
        <end position="158"/>
    </location>
</feature>
<reference evidence="2" key="2">
    <citation type="submission" date="2023-06" db="EMBL/GenBank/DDBJ databases">
        <authorList>
            <consortium name="Lawrence Berkeley National Laboratory"/>
            <person name="Haridas S."/>
            <person name="Hensen N."/>
            <person name="Bonometti L."/>
            <person name="Westerberg I."/>
            <person name="Brannstrom I.O."/>
            <person name="Guillou S."/>
            <person name="Cros-Aarteil S."/>
            <person name="Calhoun S."/>
            <person name="Kuo A."/>
            <person name="Mondo S."/>
            <person name="Pangilinan J."/>
            <person name="Riley R."/>
            <person name="Labutti K."/>
            <person name="Andreopoulos B."/>
            <person name="Lipzen A."/>
            <person name="Chen C."/>
            <person name="Yanf M."/>
            <person name="Daum C."/>
            <person name="Ng V."/>
            <person name="Clum A."/>
            <person name="Steindorff A."/>
            <person name="Ohm R."/>
            <person name="Martin F."/>
            <person name="Silar P."/>
            <person name="Natvig D."/>
            <person name="Lalanne C."/>
            <person name="Gautier V."/>
            <person name="Ament-Velasquez S.L."/>
            <person name="Kruys A."/>
            <person name="Hutchinson M.I."/>
            <person name="Powell A.J."/>
            <person name="Barry K."/>
            <person name="Miller A.N."/>
            <person name="Grigoriev I.V."/>
            <person name="Debuchy R."/>
            <person name="Gladieux P."/>
            <person name="Thoren M.H."/>
            <person name="Johannesson H."/>
        </authorList>
    </citation>
    <scope>NUCLEOTIDE SEQUENCE</scope>
    <source>
        <strain evidence="2">CBS 955.72</strain>
    </source>
</reference>
<evidence type="ECO:0008006" key="4">
    <source>
        <dbReference type="Google" id="ProtNLM"/>
    </source>
</evidence>
<protein>
    <recommendedName>
        <fullName evidence="4">Transmembrane protein</fullName>
    </recommendedName>
</protein>
<evidence type="ECO:0000256" key="1">
    <source>
        <dbReference type="SAM" id="Phobius"/>
    </source>
</evidence>